<organism evidence="1 2">
    <name type="scientific">Allacma fusca</name>
    <dbReference type="NCBI Taxonomy" id="39272"/>
    <lineage>
        <taxon>Eukaryota</taxon>
        <taxon>Metazoa</taxon>
        <taxon>Ecdysozoa</taxon>
        <taxon>Arthropoda</taxon>
        <taxon>Hexapoda</taxon>
        <taxon>Collembola</taxon>
        <taxon>Symphypleona</taxon>
        <taxon>Sminthuridae</taxon>
        <taxon>Allacma</taxon>
    </lineage>
</organism>
<sequence length="100" mass="11679">MEALEGYKQWDMAHLVGYSLKEKLWECVDSDAVRDQSMKCFYKRQGLNAHYITDMAHLVGCITPWLKLCANDDAVKEAKLVELWEGLGRSIQETHRDFWN</sequence>
<protein>
    <submittedName>
        <fullName evidence="1">Uncharacterized protein</fullName>
    </submittedName>
</protein>
<name>A0A8J2L5D6_9HEXA</name>
<comment type="caution">
    <text evidence="1">The sequence shown here is derived from an EMBL/GenBank/DDBJ whole genome shotgun (WGS) entry which is preliminary data.</text>
</comment>
<dbReference type="EMBL" id="CAJVCH010536031">
    <property type="protein sequence ID" value="CAG7825385.1"/>
    <property type="molecule type" value="Genomic_DNA"/>
</dbReference>
<dbReference type="AlphaFoldDB" id="A0A8J2L5D6"/>
<gene>
    <name evidence="1" type="ORF">AFUS01_LOCUS35497</name>
</gene>
<dbReference type="Proteomes" id="UP000708208">
    <property type="component" value="Unassembled WGS sequence"/>
</dbReference>
<proteinExistence type="predicted"/>
<reference evidence="1" key="1">
    <citation type="submission" date="2021-06" db="EMBL/GenBank/DDBJ databases">
        <authorList>
            <person name="Hodson N. C."/>
            <person name="Mongue J. A."/>
            <person name="Jaron S. K."/>
        </authorList>
    </citation>
    <scope>NUCLEOTIDE SEQUENCE</scope>
</reference>
<evidence type="ECO:0000313" key="1">
    <source>
        <dbReference type="EMBL" id="CAG7825385.1"/>
    </source>
</evidence>
<evidence type="ECO:0000313" key="2">
    <source>
        <dbReference type="Proteomes" id="UP000708208"/>
    </source>
</evidence>
<accession>A0A8J2L5D6</accession>
<keyword evidence="2" id="KW-1185">Reference proteome</keyword>